<reference evidence="2 3" key="1">
    <citation type="submission" date="2024-06" db="EMBL/GenBank/DDBJ databases">
        <title>Complete genome of Phlyctema vagabunda strain 19-DSS-EL-015.</title>
        <authorList>
            <person name="Fiorenzani C."/>
        </authorList>
    </citation>
    <scope>NUCLEOTIDE SEQUENCE [LARGE SCALE GENOMIC DNA]</scope>
    <source>
        <strain evidence="2 3">19-DSS-EL-015</strain>
    </source>
</reference>
<organism evidence="2 3">
    <name type="scientific">Phlyctema vagabunda</name>
    <dbReference type="NCBI Taxonomy" id="108571"/>
    <lineage>
        <taxon>Eukaryota</taxon>
        <taxon>Fungi</taxon>
        <taxon>Dikarya</taxon>
        <taxon>Ascomycota</taxon>
        <taxon>Pezizomycotina</taxon>
        <taxon>Leotiomycetes</taxon>
        <taxon>Helotiales</taxon>
        <taxon>Dermateaceae</taxon>
        <taxon>Phlyctema</taxon>
    </lineage>
</organism>
<proteinExistence type="predicted"/>
<dbReference type="InterPro" id="IPR045518">
    <property type="entry name" value="2EXR"/>
</dbReference>
<evidence type="ECO:0000259" key="1">
    <source>
        <dbReference type="Pfam" id="PF20150"/>
    </source>
</evidence>
<gene>
    <name evidence="2" type="ORF">PVAG01_06478</name>
</gene>
<dbReference type="Pfam" id="PF20150">
    <property type="entry name" value="2EXR"/>
    <property type="match status" value="1"/>
</dbReference>
<comment type="caution">
    <text evidence="2">The sequence shown here is derived from an EMBL/GenBank/DDBJ whole genome shotgun (WGS) entry which is preliminary data.</text>
</comment>
<evidence type="ECO:0000313" key="3">
    <source>
        <dbReference type="Proteomes" id="UP001629113"/>
    </source>
</evidence>
<keyword evidence="3" id="KW-1185">Reference proteome</keyword>
<feature type="domain" description="2EXR" evidence="1">
    <location>
        <begin position="8"/>
        <end position="99"/>
    </location>
</feature>
<sequence>MPARLSTFHCFPALPLELRRYVWQIARPAPNMILIETECPEYKDPLPQEYIWWPRARDGISKLLLVCQESRRETLRACERLDGNDGYIFTYIDWDRDTIGFGSYYVKDAEANLHRFVRIAEPRVLSSIQRIALQKYESLKLFRNREISGDVTHSKIFDALPTLEGVIACDFSSYEPGICSHMWIDDPWHPIVNCLVWLPRCNAIAVNDRDGRWSNFQHRVESHAGDVELLKRSTRIMTLLIDSV</sequence>
<evidence type="ECO:0000313" key="2">
    <source>
        <dbReference type="EMBL" id="KAL3422322.1"/>
    </source>
</evidence>
<dbReference type="PANTHER" id="PTHR35910">
    <property type="entry name" value="2EXR DOMAIN-CONTAINING PROTEIN"/>
    <property type="match status" value="1"/>
</dbReference>
<dbReference type="PANTHER" id="PTHR35910:SF1">
    <property type="entry name" value="2EXR DOMAIN-CONTAINING PROTEIN"/>
    <property type="match status" value="1"/>
</dbReference>
<protein>
    <recommendedName>
        <fullName evidence="1">2EXR domain-containing protein</fullName>
    </recommendedName>
</protein>
<dbReference type="Proteomes" id="UP001629113">
    <property type="component" value="Unassembled WGS sequence"/>
</dbReference>
<name>A0ABR4PG63_9HELO</name>
<accession>A0ABR4PG63</accession>
<dbReference type="EMBL" id="JBFCZG010000005">
    <property type="protein sequence ID" value="KAL3422322.1"/>
    <property type="molecule type" value="Genomic_DNA"/>
</dbReference>